<feature type="compositionally biased region" description="Gly residues" evidence="10">
    <location>
        <begin position="406"/>
        <end position="421"/>
    </location>
</feature>
<evidence type="ECO:0000256" key="9">
    <source>
        <dbReference type="ARBA" id="ARBA00023063"/>
    </source>
</evidence>
<keyword evidence="3" id="KW-0001">2Fe-2S</keyword>
<dbReference type="Pfam" id="PF13806">
    <property type="entry name" value="Rieske_2"/>
    <property type="match status" value="1"/>
</dbReference>
<evidence type="ECO:0000256" key="6">
    <source>
        <dbReference type="ARBA" id="ARBA00023002"/>
    </source>
</evidence>
<dbReference type="SUPFAM" id="SSF50022">
    <property type="entry name" value="ISP domain"/>
    <property type="match status" value="1"/>
</dbReference>
<feature type="transmembrane region" description="Helical" evidence="11">
    <location>
        <begin position="719"/>
        <end position="742"/>
    </location>
</feature>
<dbReference type="Gene3D" id="3.80.10.10">
    <property type="entry name" value="Ribonuclease Inhibitor"/>
    <property type="match status" value="1"/>
</dbReference>
<evidence type="ECO:0000313" key="14">
    <source>
        <dbReference type="Proteomes" id="UP000075714"/>
    </source>
</evidence>
<dbReference type="GO" id="GO:0008942">
    <property type="term" value="F:nitrite reductase [NAD(P)H] activity"/>
    <property type="evidence" value="ECO:0007669"/>
    <property type="project" value="InterPro"/>
</dbReference>
<dbReference type="SMART" id="SM00365">
    <property type="entry name" value="LRR_SD22"/>
    <property type="match status" value="3"/>
</dbReference>
<keyword evidence="2" id="KW-0433">Leucine-rich repeat</keyword>
<keyword evidence="14" id="KW-1185">Reference proteome</keyword>
<feature type="domain" description="Rieske" evidence="12">
    <location>
        <begin position="545"/>
        <end position="657"/>
    </location>
</feature>
<evidence type="ECO:0000256" key="1">
    <source>
        <dbReference type="ARBA" id="ARBA00004430"/>
    </source>
</evidence>
<dbReference type="InterPro" id="IPR017941">
    <property type="entry name" value="Rieske_2Fe-2S"/>
</dbReference>
<name>A0A150GIB7_GONPE</name>
<dbReference type="PANTHER" id="PTHR43456:SF2">
    <property type="entry name" value="RIESKE (2FE-2S) DOMAIN-CONTAINING PROTEIN"/>
    <property type="match status" value="1"/>
</dbReference>
<dbReference type="OrthoDB" id="1517790at2759"/>
<feature type="region of interest" description="Disordered" evidence="10">
    <location>
        <begin position="399"/>
        <end position="425"/>
    </location>
</feature>
<feature type="compositionally biased region" description="Polar residues" evidence="10">
    <location>
        <begin position="253"/>
        <end position="262"/>
    </location>
</feature>
<dbReference type="GO" id="GO:0051537">
    <property type="term" value="F:2 iron, 2 sulfur cluster binding"/>
    <property type="evidence" value="ECO:0007669"/>
    <property type="project" value="UniProtKB-KW"/>
</dbReference>
<gene>
    <name evidence="13" type="ORF">GPECTOR_20g421</name>
</gene>
<evidence type="ECO:0000256" key="8">
    <source>
        <dbReference type="ARBA" id="ARBA00023014"/>
    </source>
</evidence>
<dbReference type="InterPro" id="IPR036922">
    <property type="entry name" value="Rieske_2Fe-2S_sf"/>
</dbReference>
<reference evidence="14" key="1">
    <citation type="journal article" date="2016" name="Nat. Commun.">
        <title>The Gonium pectorale genome demonstrates co-option of cell cycle regulation during the evolution of multicellularity.</title>
        <authorList>
            <person name="Hanschen E.R."/>
            <person name="Marriage T.N."/>
            <person name="Ferris P.J."/>
            <person name="Hamaji T."/>
            <person name="Toyoda A."/>
            <person name="Fujiyama A."/>
            <person name="Neme R."/>
            <person name="Noguchi H."/>
            <person name="Minakuchi Y."/>
            <person name="Suzuki M."/>
            <person name="Kawai-Toyooka H."/>
            <person name="Smith D.R."/>
            <person name="Sparks H."/>
            <person name="Anderson J."/>
            <person name="Bakaric R."/>
            <person name="Luria V."/>
            <person name="Karger A."/>
            <person name="Kirschner M.W."/>
            <person name="Durand P.M."/>
            <person name="Michod R.E."/>
            <person name="Nozaki H."/>
            <person name="Olson B.J."/>
        </authorList>
    </citation>
    <scope>NUCLEOTIDE SEQUENCE [LARGE SCALE GENOMIC DNA]</scope>
    <source>
        <strain evidence="14">NIES-2863</strain>
    </source>
</reference>
<dbReference type="AlphaFoldDB" id="A0A150GIB7"/>
<dbReference type="PROSITE" id="PS51296">
    <property type="entry name" value="RIESKE"/>
    <property type="match status" value="1"/>
</dbReference>
<keyword evidence="9" id="KW-0534">Nitrate assimilation</keyword>
<dbReference type="InterPro" id="IPR025875">
    <property type="entry name" value="Leu-rich_rpt_4"/>
</dbReference>
<dbReference type="Gene3D" id="2.102.10.10">
    <property type="entry name" value="Rieske [2Fe-2S] iron-sulphur domain"/>
    <property type="match status" value="1"/>
</dbReference>
<evidence type="ECO:0000256" key="4">
    <source>
        <dbReference type="ARBA" id="ARBA00022723"/>
    </source>
</evidence>
<dbReference type="InterPro" id="IPR012748">
    <property type="entry name" value="Rieske-like_NirD"/>
</dbReference>
<proteinExistence type="predicted"/>
<keyword evidence="7" id="KW-0408">Iron</keyword>
<dbReference type="InterPro" id="IPR032675">
    <property type="entry name" value="LRR_dom_sf"/>
</dbReference>
<keyword evidence="11" id="KW-0812">Transmembrane</keyword>
<dbReference type="Pfam" id="PF12799">
    <property type="entry name" value="LRR_4"/>
    <property type="match status" value="1"/>
</dbReference>
<dbReference type="PROSITE" id="PS51450">
    <property type="entry name" value="LRR"/>
    <property type="match status" value="3"/>
</dbReference>
<feature type="compositionally biased region" description="Low complexity" evidence="10">
    <location>
        <begin position="309"/>
        <end position="320"/>
    </location>
</feature>
<keyword evidence="4" id="KW-0479">Metal-binding</keyword>
<dbReference type="Proteomes" id="UP000075714">
    <property type="component" value="Unassembled WGS sequence"/>
</dbReference>
<comment type="caution">
    <text evidence="13">The sequence shown here is derived from an EMBL/GenBank/DDBJ whole genome shotgun (WGS) entry which is preliminary data.</text>
</comment>
<evidence type="ECO:0000256" key="3">
    <source>
        <dbReference type="ARBA" id="ARBA00022714"/>
    </source>
</evidence>
<dbReference type="SUPFAM" id="SSF52075">
    <property type="entry name" value="Outer arm dynein light chain 1"/>
    <property type="match status" value="1"/>
</dbReference>
<feature type="compositionally biased region" description="Low complexity" evidence="10">
    <location>
        <begin position="221"/>
        <end position="236"/>
    </location>
</feature>
<evidence type="ECO:0000256" key="10">
    <source>
        <dbReference type="SAM" id="MobiDB-lite"/>
    </source>
</evidence>
<keyword evidence="8" id="KW-0411">Iron-sulfur</keyword>
<protein>
    <recommendedName>
        <fullName evidence="12">Rieske domain-containing protein</fullName>
    </recommendedName>
</protein>
<evidence type="ECO:0000256" key="7">
    <source>
        <dbReference type="ARBA" id="ARBA00023004"/>
    </source>
</evidence>
<feature type="transmembrane region" description="Helical" evidence="11">
    <location>
        <begin position="749"/>
        <end position="767"/>
    </location>
</feature>
<evidence type="ECO:0000313" key="13">
    <source>
        <dbReference type="EMBL" id="KXZ49566.1"/>
    </source>
</evidence>
<sequence length="775" mass="80575">MTIAAGSGASPLSEANLLALTGEDALEDVKELTLRNHKLQSFDQGDTSRLVNLQVMSLSHNMLSSLAGFQHLRGLVSLNLNFNALTSLEGISSCTALQHLFVANNRIRDISPLVPCSNIQTLHLFRNNIASLDVTMAVLANLPKLRELELAGNPCSLPPEYKHRAVLQLELESLDGDSINQLDYDMANEFFAANGGMPPGLGLQVDILTLEDVDASGGRTAAAAGGIASGSSTGGADTNGRLPSSAVGCAGSKPSTSASESSGPVPGAGAEAQGASDSGGAAAMTVGPGSTAEANGRTAASAWPPLPRPGSAAAARSMPAGPGPSGSAGGLLLPRPGTAMRRPGSACGASGRPGSAYSGLQSSVQLLSNEILNDHPLIIEYLAKNVLMEGLALTDPLRAGSPGSAGASGPGSSSGPGGAGRGPSFAQRLRDTAATMSACEDVDPKELAGQQDGLLATPSTVRLGMAEEMVATASPNELCRQLVRLCEVLIKEVEACRLPVRSALRQSGVSKHAQRVELRVRATEESVEVKPLASTSGSEQSDNWVPVCRPEDLPKGVRKEVEVDGRQVLLFWYRNQICCIEARSPAEGAYSEGFIKAKFTQDYAIECPSTGSLFSLKDGSIVSWYPNNPVLRVLTPSSYCRPMEIYPIKLTQEAIYVDVSAGTLGGVASTRGRGGAGTSVENNNVFTVQPTVYFEGMDPTKEAASLYQDGQTAEPFNPVVLITGIVATGMTAVAGTAFAIYYENLTALIAFWVVFGLAVGVAGFTYVNKQFKSDA</sequence>
<keyword evidence="5" id="KW-0677">Repeat</keyword>
<evidence type="ECO:0000259" key="12">
    <source>
        <dbReference type="PROSITE" id="PS51296"/>
    </source>
</evidence>
<dbReference type="SMART" id="SM00369">
    <property type="entry name" value="LRR_TYP"/>
    <property type="match status" value="3"/>
</dbReference>
<dbReference type="GO" id="GO:0042128">
    <property type="term" value="P:nitrate assimilation"/>
    <property type="evidence" value="ECO:0007669"/>
    <property type="project" value="UniProtKB-KW"/>
</dbReference>
<keyword evidence="11" id="KW-1133">Transmembrane helix</keyword>
<dbReference type="STRING" id="33097.A0A150GIB7"/>
<dbReference type="GO" id="GO:0005930">
    <property type="term" value="C:axoneme"/>
    <property type="evidence" value="ECO:0007669"/>
    <property type="project" value="UniProtKB-SubCell"/>
</dbReference>
<organism evidence="13 14">
    <name type="scientific">Gonium pectorale</name>
    <name type="common">Green alga</name>
    <dbReference type="NCBI Taxonomy" id="33097"/>
    <lineage>
        <taxon>Eukaryota</taxon>
        <taxon>Viridiplantae</taxon>
        <taxon>Chlorophyta</taxon>
        <taxon>core chlorophytes</taxon>
        <taxon>Chlorophyceae</taxon>
        <taxon>CS clade</taxon>
        <taxon>Chlamydomonadales</taxon>
        <taxon>Volvocaceae</taxon>
        <taxon>Gonium</taxon>
    </lineage>
</organism>
<evidence type="ECO:0000256" key="5">
    <source>
        <dbReference type="ARBA" id="ARBA00022737"/>
    </source>
</evidence>
<dbReference type="PANTHER" id="PTHR43456">
    <property type="entry name" value="RIESKE (2FE-2S) DOMAIN-CONTAINING PROTEIN"/>
    <property type="match status" value="1"/>
</dbReference>
<dbReference type="EMBL" id="LSYV01000021">
    <property type="protein sequence ID" value="KXZ49566.1"/>
    <property type="molecule type" value="Genomic_DNA"/>
</dbReference>
<feature type="region of interest" description="Disordered" evidence="10">
    <location>
        <begin position="221"/>
        <end position="355"/>
    </location>
</feature>
<keyword evidence="6" id="KW-0560">Oxidoreductase</keyword>
<evidence type="ECO:0000256" key="2">
    <source>
        <dbReference type="ARBA" id="ARBA00022614"/>
    </source>
</evidence>
<dbReference type="GO" id="GO:0046872">
    <property type="term" value="F:metal ion binding"/>
    <property type="evidence" value="ECO:0007669"/>
    <property type="project" value="UniProtKB-KW"/>
</dbReference>
<dbReference type="CDD" id="cd03467">
    <property type="entry name" value="Rieske"/>
    <property type="match status" value="1"/>
</dbReference>
<accession>A0A150GIB7</accession>
<dbReference type="InterPro" id="IPR001611">
    <property type="entry name" value="Leu-rich_rpt"/>
</dbReference>
<evidence type="ECO:0000256" key="11">
    <source>
        <dbReference type="SAM" id="Phobius"/>
    </source>
</evidence>
<feature type="compositionally biased region" description="Low complexity" evidence="10">
    <location>
        <begin position="267"/>
        <end position="283"/>
    </location>
</feature>
<dbReference type="InterPro" id="IPR003591">
    <property type="entry name" value="Leu-rich_rpt_typical-subtyp"/>
</dbReference>
<comment type="subcellular location">
    <subcellularLocation>
        <location evidence="1">Cytoplasm</location>
        <location evidence="1">Cytoskeleton</location>
        <location evidence="1">Cilium axoneme</location>
    </subcellularLocation>
</comment>
<keyword evidence="11" id="KW-0472">Membrane</keyword>